<sequence length="556" mass="61051">MKSLMVSMLSLQGVISLIFEKAVLEPTFCPMYSLLCSDLNDKLPSFPSDEPGGKDITFKRVLLNNCQEAFEGADKLREEVRLMTAPEQEMDRRDKERMAKLRTLGNIRLIGELLKQKMVPEKIVHHIVQELLGHDSRACPAEENVEAICQFFNTIGKQLDESPKSRRINDTYFSRLKELTTNPLLAPRLRFMVRDVLDLRANKWVPRREEVKAKTITEIHSEAEKNLGLRPGATASIRNSRVVPVGSVSPGPGGFPITRPGTGGLMPGMPGTRRMPGMPGVDNDNWEVPRGRSMPRGDAQSLPVGRGQSPSIHKSSMNPRLLPQGSGDLMSGRTSALLQGSSTPPAWQSNTSLGAEPMAQPSVSAKPVPVAAVSPITEKSPAPAAILNPDDLQRKIRALLDEYFNVRLLDEALLCVEELKSPSHHPEVVKEAISIALDKSPPCVEPVWKLLEYLFTKKVFTARDIGTGCLLYGALLDDIAIDLPKAPNNFGEIIGRLILAGGLDFKVVKEILKKMEDDLYQKAVFDAAMKTISLNPSGQGLLDASASEVEACQNLF</sequence>
<dbReference type="SMART" id="SM00544">
    <property type="entry name" value="MA3"/>
    <property type="match status" value="1"/>
</dbReference>
<comment type="similarity">
    <text evidence="1">Belongs to the eukaryotic initiation factor 4G family.</text>
</comment>
<feature type="domain" description="MI" evidence="7">
    <location>
        <begin position="391"/>
        <end position="513"/>
    </location>
</feature>
<name>A0A7J8QPV0_GOSRA</name>
<dbReference type="GO" id="GO:0006417">
    <property type="term" value="P:regulation of translation"/>
    <property type="evidence" value="ECO:0007669"/>
    <property type="project" value="UniProtKB-KW"/>
</dbReference>
<keyword evidence="4" id="KW-0648">Protein biosynthesis</keyword>
<dbReference type="PANTHER" id="PTHR23253:SF53">
    <property type="entry name" value="EUKARYOTIC TRANSLATION INITIATION FACTOR ISOFORM 4G-1"/>
    <property type="match status" value="1"/>
</dbReference>
<dbReference type="Pfam" id="PF02854">
    <property type="entry name" value="MIF4G"/>
    <property type="match status" value="1"/>
</dbReference>
<evidence type="ECO:0000256" key="6">
    <source>
        <dbReference type="SAM" id="SignalP"/>
    </source>
</evidence>
<comment type="caution">
    <text evidence="8">The sequence shown here is derived from an EMBL/GenBank/DDBJ whole genome shotgun (WGS) entry which is preliminary data.</text>
</comment>
<evidence type="ECO:0000259" key="7">
    <source>
        <dbReference type="PROSITE" id="PS51366"/>
    </source>
</evidence>
<dbReference type="Gene3D" id="1.25.40.180">
    <property type="match status" value="2"/>
</dbReference>
<proteinExistence type="inferred from homology"/>
<evidence type="ECO:0000313" key="9">
    <source>
        <dbReference type="Proteomes" id="UP000593578"/>
    </source>
</evidence>
<dbReference type="GO" id="GO:0003743">
    <property type="term" value="F:translation initiation factor activity"/>
    <property type="evidence" value="ECO:0007669"/>
    <property type="project" value="UniProtKB-KW"/>
</dbReference>
<evidence type="ECO:0000313" key="8">
    <source>
        <dbReference type="EMBL" id="MBA0603488.1"/>
    </source>
</evidence>
<evidence type="ECO:0000256" key="5">
    <source>
        <dbReference type="SAM" id="MobiDB-lite"/>
    </source>
</evidence>
<dbReference type="InterPro" id="IPR016024">
    <property type="entry name" value="ARM-type_fold"/>
</dbReference>
<feature type="compositionally biased region" description="Polar residues" evidence="5">
    <location>
        <begin position="308"/>
        <end position="318"/>
    </location>
</feature>
<protein>
    <recommendedName>
        <fullName evidence="7">MI domain-containing protein</fullName>
    </recommendedName>
</protein>
<dbReference type="Pfam" id="PF02847">
    <property type="entry name" value="MA3"/>
    <property type="match status" value="1"/>
</dbReference>
<evidence type="ECO:0000256" key="1">
    <source>
        <dbReference type="ARBA" id="ARBA00005775"/>
    </source>
</evidence>
<evidence type="ECO:0000256" key="4">
    <source>
        <dbReference type="ARBA" id="ARBA00022917"/>
    </source>
</evidence>
<evidence type="ECO:0000256" key="3">
    <source>
        <dbReference type="ARBA" id="ARBA00022845"/>
    </source>
</evidence>
<keyword evidence="3" id="KW-0810">Translation regulation</keyword>
<feature type="chain" id="PRO_5029788630" description="MI domain-containing protein" evidence="6">
    <location>
        <begin position="17"/>
        <end position="556"/>
    </location>
</feature>
<dbReference type="PANTHER" id="PTHR23253">
    <property type="entry name" value="EUKARYOTIC TRANSLATION INITIATION FACTOR 4 GAMMA"/>
    <property type="match status" value="1"/>
</dbReference>
<dbReference type="SMART" id="SM00543">
    <property type="entry name" value="MIF4G"/>
    <property type="match status" value="1"/>
</dbReference>
<organism evidence="8 9">
    <name type="scientific">Gossypium raimondii</name>
    <name type="common">Peruvian cotton</name>
    <name type="synonym">Gossypium klotzschianum subsp. raimondii</name>
    <dbReference type="NCBI Taxonomy" id="29730"/>
    <lineage>
        <taxon>Eukaryota</taxon>
        <taxon>Viridiplantae</taxon>
        <taxon>Streptophyta</taxon>
        <taxon>Embryophyta</taxon>
        <taxon>Tracheophyta</taxon>
        <taxon>Spermatophyta</taxon>
        <taxon>Magnoliopsida</taxon>
        <taxon>eudicotyledons</taxon>
        <taxon>Gunneridae</taxon>
        <taxon>Pentapetalae</taxon>
        <taxon>rosids</taxon>
        <taxon>malvids</taxon>
        <taxon>Malvales</taxon>
        <taxon>Malvaceae</taxon>
        <taxon>Malvoideae</taxon>
        <taxon>Gossypium</taxon>
    </lineage>
</organism>
<feature type="signal peptide" evidence="6">
    <location>
        <begin position="1"/>
        <end position="16"/>
    </location>
</feature>
<gene>
    <name evidence="8" type="ORF">Gorai_003630</name>
</gene>
<reference evidence="8 9" key="1">
    <citation type="journal article" date="2019" name="Genome Biol. Evol.">
        <title>Insights into the evolution of the New World diploid cottons (Gossypium, subgenus Houzingenia) based on genome sequencing.</title>
        <authorList>
            <person name="Grover C.E."/>
            <person name="Arick M.A. 2nd"/>
            <person name="Thrash A."/>
            <person name="Conover J.L."/>
            <person name="Sanders W.S."/>
            <person name="Peterson D.G."/>
            <person name="Frelichowski J.E."/>
            <person name="Scheffler J.A."/>
            <person name="Scheffler B.E."/>
            <person name="Wendel J.F."/>
        </authorList>
    </citation>
    <scope>NUCLEOTIDE SEQUENCE [LARGE SCALE GENOMIC DNA]</scope>
    <source>
        <strain evidence="8">8</strain>
        <tissue evidence="8">Leaf</tissue>
    </source>
</reference>
<dbReference type="Proteomes" id="UP000593578">
    <property type="component" value="Unassembled WGS sequence"/>
</dbReference>
<dbReference type="SUPFAM" id="SSF48371">
    <property type="entry name" value="ARM repeat"/>
    <property type="match status" value="2"/>
</dbReference>
<dbReference type="GO" id="GO:0003729">
    <property type="term" value="F:mRNA binding"/>
    <property type="evidence" value="ECO:0007669"/>
    <property type="project" value="TreeGrafter"/>
</dbReference>
<dbReference type="PROSITE" id="PS51366">
    <property type="entry name" value="MI"/>
    <property type="match status" value="1"/>
</dbReference>
<dbReference type="GO" id="GO:0016281">
    <property type="term" value="C:eukaryotic translation initiation factor 4F complex"/>
    <property type="evidence" value="ECO:0007669"/>
    <property type="project" value="TreeGrafter"/>
</dbReference>
<dbReference type="InterPro" id="IPR003890">
    <property type="entry name" value="MIF4G-like_typ-3"/>
</dbReference>
<evidence type="ECO:0000256" key="2">
    <source>
        <dbReference type="ARBA" id="ARBA00022540"/>
    </source>
</evidence>
<keyword evidence="2" id="KW-0396">Initiation factor</keyword>
<dbReference type="AlphaFoldDB" id="A0A7J8QPV0"/>
<feature type="compositionally biased region" description="Polar residues" evidence="5">
    <location>
        <begin position="332"/>
        <end position="349"/>
    </location>
</feature>
<dbReference type="FunFam" id="1.25.40.180:FF:000036">
    <property type="entry name" value="Eukaryotic translation initiation factor isoform 4G-2"/>
    <property type="match status" value="1"/>
</dbReference>
<keyword evidence="6" id="KW-0732">Signal</keyword>
<feature type="region of interest" description="Disordered" evidence="5">
    <location>
        <begin position="274"/>
        <end position="349"/>
    </location>
</feature>
<dbReference type="EMBL" id="JABEZZ010000013">
    <property type="protein sequence ID" value="MBA0603488.1"/>
    <property type="molecule type" value="Genomic_DNA"/>
</dbReference>
<dbReference type="InterPro" id="IPR003891">
    <property type="entry name" value="Initiation_fac_eIF4g_MI"/>
</dbReference>
<accession>A0A7J8QPV0</accession>